<protein>
    <recommendedName>
        <fullName evidence="5">Peptidase A2 domain-containing protein</fullName>
    </recommendedName>
</protein>
<dbReference type="EMBL" id="ADAS02000178">
    <property type="protein sequence ID" value="OAV88415.1"/>
    <property type="molecule type" value="Genomic_DNA"/>
</dbReference>
<sequence length="289" mass="31127">MEAELFERVPASPVVDPSPVEQPASEQPAKPASAAPKVRFERGISKDHPNAVEGVLKKISGLKVPDLSVSELLAVAPSVAEGMKRWVSRKRVEVGSEELKVSSGTLAEGVDFKANGFEPRLYSCPLGYLPCLVGDEESTASPLVDSGSQLNLISDAMANKFNISPRVNFTSAVYGIGNQACELVGVAEDVPLRIGKTIVGTCHFWITRMAGPMILGRPFLMDFDATLSFSAEVGERILLPDSTGRRIEVSLCATDSGRWEREFPGNGKKAVLTRSSTARDDPVEGRHFL</sequence>
<dbReference type="AlphaFoldDB" id="A0A0C4EVD5"/>
<feature type="region of interest" description="Disordered" evidence="1">
    <location>
        <begin position="1"/>
        <end position="43"/>
    </location>
</feature>
<gene>
    <name evidence="2" type="ORF">PTTG_04768</name>
</gene>
<evidence type="ECO:0000313" key="2">
    <source>
        <dbReference type="EMBL" id="OAV88415.1"/>
    </source>
</evidence>
<feature type="compositionally biased region" description="Low complexity" evidence="1">
    <location>
        <begin position="9"/>
        <end position="19"/>
    </location>
</feature>
<evidence type="ECO:0000313" key="3">
    <source>
        <dbReference type="EnsemblFungi" id="PTTG_04768-t43_1-p1"/>
    </source>
</evidence>
<keyword evidence="4" id="KW-1185">Reference proteome</keyword>
<dbReference type="Gene3D" id="2.40.70.10">
    <property type="entry name" value="Acid Proteases"/>
    <property type="match status" value="1"/>
</dbReference>
<reference evidence="2" key="2">
    <citation type="submission" date="2016-05" db="EMBL/GenBank/DDBJ databases">
        <title>Comparative analysis highlights variable genome content of wheat rusts and divergence of the mating loci.</title>
        <authorList>
            <person name="Cuomo C.A."/>
            <person name="Bakkeren G."/>
            <person name="Szabo L."/>
            <person name="Khalil H."/>
            <person name="Joly D."/>
            <person name="Goldberg J."/>
            <person name="Young S."/>
            <person name="Zeng Q."/>
            <person name="Fellers J."/>
        </authorList>
    </citation>
    <scope>NUCLEOTIDE SEQUENCE [LARGE SCALE GENOMIC DNA]</scope>
    <source>
        <strain evidence="2">1-1 BBBD Race 1</strain>
    </source>
</reference>
<reference evidence="3" key="4">
    <citation type="submission" date="2025-05" db="UniProtKB">
        <authorList>
            <consortium name="EnsemblFungi"/>
        </authorList>
    </citation>
    <scope>IDENTIFICATION</scope>
    <source>
        <strain evidence="3">isolate 1-1 / race 1 (BBBD)</strain>
    </source>
</reference>
<evidence type="ECO:0000313" key="4">
    <source>
        <dbReference type="Proteomes" id="UP000005240"/>
    </source>
</evidence>
<dbReference type="InterPro" id="IPR021109">
    <property type="entry name" value="Peptidase_aspartic_dom_sf"/>
</dbReference>
<dbReference type="EnsemblFungi" id="PTTG_04768-t43_1">
    <property type="protein sequence ID" value="PTTG_04768-t43_1-p1"/>
    <property type="gene ID" value="PTTG_04768"/>
</dbReference>
<name>A0A0C4EVD5_PUCT1</name>
<organism evidence="2">
    <name type="scientific">Puccinia triticina (isolate 1-1 / race 1 (BBBD))</name>
    <name type="common">Brown leaf rust fungus</name>
    <dbReference type="NCBI Taxonomy" id="630390"/>
    <lineage>
        <taxon>Eukaryota</taxon>
        <taxon>Fungi</taxon>
        <taxon>Dikarya</taxon>
        <taxon>Basidiomycota</taxon>
        <taxon>Pucciniomycotina</taxon>
        <taxon>Pucciniomycetes</taxon>
        <taxon>Pucciniales</taxon>
        <taxon>Pucciniaceae</taxon>
        <taxon>Puccinia</taxon>
    </lineage>
</organism>
<accession>A0A0C4EVD5</accession>
<reference evidence="2" key="1">
    <citation type="submission" date="2009-11" db="EMBL/GenBank/DDBJ databases">
        <authorList>
            <consortium name="The Broad Institute Genome Sequencing Platform"/>
            <person name="Ward D."/>
            <person name="Feldgarden M."/>
            <person name="Earl A."/>
            <person name="Young S.K."/>
            <person name="Zeng Q."/>
            <person name="Koehrsen M."/>
            <person name="Alvarado L."/>
            <person name="Berlin A."/>
            <person name="Bochicchio J."/>
            <person name="Borenstein D."/>
            <person name="Chapman S.B."/>
            <person name="Chen Z."/>
            <person name="Engels R."/>
            <person name="Freedman E."/>
            <person name="Gellesch M."/>
            <person name="Goldberg J."/>
            <person name="Griggs A."/>
            <person name="Gujja S."/>
            <person name="Heilman E."/>
            <person name="Heiman D."/>
            <person name="Hepburn T."/>
            <person name="Howarth C."/>
            <person name="Jen D."/>
            <person name="Larson L."/>
            <person name="Lewis B."/>
            <person name="Mehta T."/>
            <person name="Park D."/>
            <person name="Pearson M."/>
            <person name="Roberts A."/>
            <person name="Saif S."/>
            <person name="Shea T."/>
            <person name="Shenoy N."/>
            <person name="Sisk P."/>
            <person name="Stolte C."/>
            <person name="Sykes S."/>
            <person name="Thomson T."/>
            <person name="Walk T."/>
            <person name="White J."/>
            <person name="Yandava C."/>
            <person name="Izard J."/>
            <person name="Baranova O.V."/>
            <person name="Blanton J.M."/>
            <person name="Tanner A.C."/>
            <person name="Dewhirst F.E."/>
            <person name="Haas B."/>
            <person name="Nusbaum C."/>
            <person name="Birren B."/>
        </authorList>
    </citation>
    <scope>NUCLEOTIDE SEQUENCE [LARGE SCALE GENOMIC DNA]</scope>
    <source>
        <strain evidence="2">1-1 BBBD Race 1</strain>
    </source>
</reference>
<reference evidence="3 4" key="3">
    <citation type="journal article" date="2017" name="G3 (Bethesda)">
        <title>Comparative analysis highlights variable genome content of wheat rusts and divergence of the mating loci.</title>
        <authorList>
            <person name="Cuomo C.A."/>
            <person name="Bakkeren G."/>
            <person name="Khalil H.B."/>
            <person name="Panwar V."/>
            <person name="Joly D."/>
            <person name="Linning R."/>
            <person name="Sakthikumar S."/>
            <person name="Song X."/>
            <person name="Adiconis X."/>
            <person name="Fan L."/>
            <person name="Goldberg J.M."/>
            <person name="Levin J.Z."/>
            <person name="Young S."/>
            <person name="Zeng Q."/>
            <person name="Anikster Y."/>
            <person name="Bruce M."/>
            <person name="Wang M."/>
            <person name="Yin C."/>
            <person name="McCallum B."/>
            <person name="Szabo L.J."/>
            <person name="Hulbert S."/>
            <person name="Chen X."/>
            <person name="Fellers J.P."/>
        </authorList>
    </citation>
    <scope>NUCLEOTIDE SEQUENCE</scope>
    <source>
        <strain evidence="4">Isolate 1-1 / race 1 (BBBD)</strain>
        <strain evidence="3">isolate 1-1 / race 1 (BBBD)</strain>
    </source>
</reference>
<dbReference type="STRING" id="630390.A0A0C4EVD5"/>
<dbReference type="VEuPathDB" id="FungiDB:PTTG_04768"/>
<dbReference type="SUPFAM" id="SSF50630">
    <property type="entry name" value="Acid proteases"/>
    <property type="match status" value="1"/>
</dbReference>
<dbReference type="CDD" id="cd00303">
    <property type="entry name" value="retropepsin_like"/>
    <property type="match status" value="1"/>
</dbReference>
<evidence type="ECO:0008006" key="5">
    <source>
        <dbReference type="Google" id="ProtNLM"/>
    </source>
</evidence>
<evidence type="ECO:0000256" key="1">
    <source>
        <dbReference type="SAM" id="MobiDB-lite"/>
    </source>
</evidence>
<dbReference type="Proteomes" id="UP000005240">
    <property type="component" value="Unassembled WGS sequence"/>
</dbReference>
<proteinExistence type="predicted"/>
<dbReference type="OrthoDB" id="2501290at2759"/>